<evidence type="ECO:0000313" key="2">
    <source>
        <dbReference type="Proteomes" id="UP000252139"/>
    </source>
</evidence>
<dbReference type="AlphaFoldDB" id="A0A367IUJ7"/>
<accession>A0A367IUJ7</accession>
<reference evidence="1 2" key="1">
    <citation type="journal article" date="2018" name="G3 (Bethesda)">
        <title>Phylogenetic and Phylogenomic Definition of Rhizopus Species.</title>
        <authorList>
            <person name="Gryganskyi A.P."/>
            <person name="Golan J."/>
            <person name="Dolatabadi S."/>
            <person name="Mondo S."/>
            <person name="Robb S."/>
            <person name="Idnurm A."/>
            <person name="Muszewska A."/>
            <person name="Steczkiewicz K."/>
            <person name="Masonjones S."/>
            <person name="Liao H.L."/>
            <person name="Gajdeczka M.T."/>
            <person name="Anike F."/>
            <person name="Vuek A."/>
            <person name="Anishchenko I.M."/>
            <person name="Voigt K."/>
            <person name="de Hoog G.S."/>
            <person name="Smith M.E."/>
            <person name="Heitman J."/>
            <person name="Vilgalys R."/>
            <person name="Stajich J.E."/>
        </authorList>
    </citation>
    <scope>NUCLEOTIDE SEQUENCE [LARGE SCALE GENOMIC DNA]</scope>
    <source>
        <strain evidence="1 2">CBS 357.93</strain>
    </source>
</reference>
<comment type="caution">
    <text evidence="1">The sequence shown here is derived from an EMBL/GenBank/DDBJ whole genome shotgun (WGS) entry which is preliminary data.</text>
</comment>
<dbReference type="Proteomes" id="UP000252139">
    <property type="component" value="Unassembled WGS sequence"/>
</dbReference>
<keyword evidence="2" id="KW-1185">Reference proteome</keyword>
<dbReference type="EMBL" id="PJQL01003476">
    <property type="protein sequence ID" value="RCH81347.1"/>
    <property type="molecule type" value="Genomic_DNA"/>
</dbReference>
<proteinExistence type="predicted"/>
<evidence type="ECO:0000313" key="1">
    <source>
        <dbReference type="EMBL" id="RCH81347.1"/>
    </source>
</evidence>
<name>A0A367IUJ7_RHIAZ</name>
<protein>
    <submittedName>
        <fullName evidence="1">Uncharacterized protein</fullName>
    </submittedName>
</protein>
<sequence>MPSLEHGSAIRLYCPLGFEFCGGGLHPLHSINMFDSLRNSMQQSQLERNAAFLTTIPILHNLFPDCNDLISMEWIEKQTP</sequence>
<gene>
    <name evidence="1" type="ORF">CU097_004611</name>
</gene>
<organism evidence="1 2">
    <name type="scientific">Rhizopus azygosporus</name>
    <name type="common">Rhizopus microsporus var. azygosporus</name>
    <dbReference type="NCBI Taxonomy" id="86630"/>
    <lineage>
        <taxon>Eukaryota</taxon>
        <taxon>Fungi</taxon>
        <taxon>Fungi incertae sedis</taxon>
        <taxon>Mucoromycota</taxon>
        <taxon>Mucoromycotina</taxon>
        <taxon>Mucoromycetes</taxon>
        <taxon>Mucorales</taxon>
        <taxon>Mucorineae</taxon>
        <taxon>Rhizopodaceae</taxon>
        <taxon>Rhizopus</taxon>
    </lineage>
</organism>